<keyword evidence="4" id="KW-0812">Transmembrane</keyword>
<protein>
    <recommendedName>
        <fullName evidence="2">Anti-sigma-W factor RsiW</fullName>
    </recommendedName>
</protein>
<evidence type="ECO:0000256" key="2">
    <source>
        <dbReference type="ARBA" id="ARBA00024438"/>
    </source>
</evidence>
<proteinExistence type="inferred from homology"/>
<feature type="region of interest" description="Disordered" evidence="3">
    <location>
        <begin position="131"/>
        <end position="150"/>
    </location>
</feature>
<dbReference type="InterPro" id="IPR027383">
    <property type="entry name" value="Znf_put"/>
</dbReference>
<dbReference type="Pfam" id="PF13490">
    <property type="entry name" value="zf-HC2"/>
    <property type="match status" value="1"/>
</dbReference>
<dbReference type="AlphaFoldDB" id="A0A0P8WJD2"/>
<evidence type="ECO:0000256" key="1">
    <source>
        <dbReference type="ARBA" id="ARBA00024353"/>
    </source>
</evidence>
<dbReference type="RefSeq" id="WP_054876987.1">
    <property type="nucleotide sequence ID" value="NZ_LKET01000068.1"/>
</dbReference>
<dbReference type="STRING" id="36849.OXPF_40410"/>
<sequence length="297" mass="33190">MECSKAMDLMSEYVDGILEDNDAQEFQEHLKTCENCRDEYNMLKSIVDDCHQLIDIDLPDDFHQKLHDRLEAEAGRSKKRIFKKHYSVAAAAIILAVSISMAMNSGIINFRIKNQASSTAKDMYIQSAKAPTAGGAQSKAENETDESINNPSLKMAVPETAMRASQDNGEMNNASNAAPETYGIQMYEDSLEDEASVTVINVNLEAEEYDKFYKQIISDIGVLKGVSDIEESVEYTIPKENMDSFVQKLTGEYKIDDVSISQRDIEESQRNMTGESSDSETEVKGKASYIIVVLNRK</sequence>
<organism evidence="6 7">
    <name type="scientific">Oxobacter pfennigii</name>
    <dbReference type="NCBI Taxonomy" id="36849"/>
    <lineage>
        <taxon>Bacteria</taxon>
        <taxon>Bacillati</taxon>
        <taxon>Bacillota</taxon>
        <taxon>Clostridia</taxon>
        <taxon>Eubacteriales</taxon>
        <taxon>Clostridiaceae</taxon>
        <taxon>Oxobacter</taxon>
    </lineage>
</organism>
<reference evidence="6 7" key="1">
    <citation type="submission" date="2015-09" db="EMBL/GenBank/DDBJ databases">
        <title>Genome sequence of Oxobacter pfennigii DSM 3222.</title>
        <authorList>
            <person name="Poehlein A."/>
            <person name="Bengelsdorf F.R."/>
            <person name="Schiel-Bengelsdorf B."/>
            <person name="Duerre P."/>
            <person name="Daniel R."/>
        </authorList>
    </citation>
    <scope>NUCLEOTIDE SEQUENCE [LARGE SCALE GENOMIC DNA]</scope>
    <source>
        <strain evidence="6 7">DSM 3222</strain>
    </source>
</reference>
<evidence type="ECO:0000256" key="3">
    <source>
        <dbReference type="SAM" id="MobiDB-lite"/>
    </source>
</evidence>
<evidence type="ECO:0000259" key="5">
    <source>
        <dbReference type="Pfam" id="PF13490"/>
    </source>
</evidence>
<dbReference type="OrthoDB" id="9808253at2"/>
<evidence type="ECO:0000313" key="6">
    <source>
        <dbReference type="EMBL" id="KPU42257.1"/>
    </source>
</evidence>
<dbReference type="Proteomes" id="UP000050326">
    <property type="component" value="Unassembled WGS sequence"/>
</dbReference>
<dbReference type="InterPro" id="IPR041916">
    <property type="entry name" value="Anti_sigma_zinc_sf"/>
</dbReference>
<name>A0A0P8WJD2_9CLOT</name>
<feature type="domain" description="Putative zinc-finger" evidence="5">
    <location>
        <begin position="3"/>
        <end position="37"/>
    </location>
</feature>
<keyword evidence="7" id="KW-1185">Reference proteome</keyword>
<evidence type="ECO:0000256" key="4">
    <source>
        <dbReference type="SAM" id="Phobius"/>
    </source>
</evidence>
<keyword evidence="4" id="KW-0472">Membrane</keyword>
<feature type="transmembrane region" description="Helical" evidence="4">
    <location>
        <begin position="86"/>
        <end position="108"/>
    </location>
</feature>
<comment type="similarity">
    <text evidence="1">Belongs to the zinc-associated anti-sigma factor (ZAS) superfamily. Anti-sigma-W factor family.</text>
</comment>
<dbReference type="EMBL" id="LKET01000068">
    <property type="protein sequence ID" value="KPU42257.1"/>
    <property type="molecule type" value="Genomic_DNA"/>
</dbReference>
<keyword evidence="4" id="KW-1133">Transmembrane helix</keyword>
<gene>
    <name evidence="6" type="primary">rsiW_2</name>
    <name evidence="6" type="ORF">OXPF_40410</name>
</gene>
<accession>A0A0P8WJD2</accession>
<evidence type="ECO:0000313" key="7">
    <source>
        <dbReference type="Proteomes" id="UP000050326"/>
    </source>
</evidence>
<comment type="caution">
    <text evidence="6">The sequence shown here is derived from an EMBL/GenBank/DDBJ whole genome shotgun (WGS) entry which is preliminary data.</text>
</comment>
<dbReference type="Gene3D" id="1.10.10.1320">
    <property type="entry name" value="Anti-sigma factor, zinc-finger domain"/>
    <property type="match status" value="1"/>
</dbReference>